<sequence>MAYRSLLHVPGAGFFPLGFLARLPYATSSLATLILVRAASGSYAFAGLAAAAQGIANALGSPVAGALADRHGHRLVGAVGALANAGALTGLVAASHTGRPGMIAAAALAGLTQPPVGSLVRVHWSRLLHARERPDLVPTALSYEATADEISFVAGPAIVGLLTPLGPTAPTLAATALLLLATLPFTLSLAPGGVAHRPAPGTSRTPLPRLPLAVMFLAMATMGTVFGAVQTGVTAYADDSGHPAGAGLLYALFGIGSALAGAACAWLPARFTLLRRYVTFAATLLLGTLTLVAGYGLHAVPAAMAVAGVTVAPYMVSLYALTERLAPADRATVALTVLCAGGPLGTATGQALAGCLADRHGAAGAFLVAPMAAGAALLLAVTVVLVDSRRASRPSPVIERDATTGWPSGQAVAVESKTPESEGMCRATRRTREGDER</sequence>
<dbReference type="PANTHER" id="PTHR23542">
    <property type="match status" value="1"/>
</dbReference>
<comment type="caution">
    <text evidence="3">The sequence shown here is derived from an EMBL/GenBank/DDBJ whole genome shotgun (WGS) entry which is preliminary data.</text>
</comment>
<feature type="transmembrane region" description="Helical" evidence="2">
    <location>
        <begin position="333"/>
        <end position="353"/>
    </location>
</feature>
<feature type="transmembrane region" description="Helical" evidence="2">
    <location>
        <begin position="12"/>
        <end position="36"/>
    </location>
</feature>
<dbReference type="EMBL" id="JBIAHM010000018">
    <property type="protein sequence ID" value="MFE9605118.1"/>
    <property type="molecule type" value="Genomic_DNA"/>
</dbReference>
<evidence type="ECO:0000313" key="4">
    <source>
        <dbReference type="Proteomes" id="UP001601303"/>
    </source>
</evidence>
<evidence type="ECO:0000256" key="1">
    <source>
        <dbReference type="SAM" id="MobiDB-lite"/>
    </source>
</evidence>
<gene>
    <name evidence="3" type="ORF">ACFYNQ_42055</name>
</gene>
<dbReference type="SUPFAM" id="SSF103473">
    <property type="entry name" value="MFS general substrate transporter"/>
    <property type="match status" value="1"/>
</dbReference>
<feature type="transmembrane region" description="Helical" evidence="2">
    <location>
        <begin position="171"/>
        <end position="190"/>
    </location>
</feature>
<feature type="transmembrane region" description="Helical" evidence="2">
    <location>
        <begin position="276"/>
        <end position="296"/>
    </location>
</feature>
<dbReference type="PANTHER" id="PTHR23542:SF1">
    <property type="entry name" value="MAJOR FACILITATOR SUPERFAMILY (MFS) PROFILE DOMAIN-CONTAINING PROTEIN"/>
    <property type="match status" value="1"/>
</dbReference>
<feature type="transmembrane region" description="Helical" evidence="2">
    <location>
        <begin position="249"/>
        <end position="269"/>
    </location>
</feature>
<keyword evidence="2" id="KW-1133">Transmembrane helix</keyword>
<keyword evidence="4" id="KW-1185">Reference proteome</keyword>
<dbReference type="InterPro" id="IPR011701">
    <property type="entry name" value="MFS"/>
</dbReference>
<dbReference type="Gene3D" id="1.20.1250.20">
    <property type="entry name" value="MFS general substrate transporter like domains"/>
    <property type="match status" value="2"/>
</dbReference>
<feature type="transmembrane region" description="Helical" evidence="2">
    <location>
        <begin position="42"/>
        <end position="68"/>
    </location>
</feature>
<keyword evidence="2" id="KW-0812">Transmembrane</keyword>
<feature type="region of interest" description="Disordered" evidence="1">
    <location>
        <begin position="396"/>
        <end position="437"/>
    </location>
</feature>
<proteinExistence type="predicted"/>
<accession>A0ABW6MG26</accession>
<organism evidence="3 4">
    <name type="scientific">Streptomyces hokutonensis</name>
    <dbReference type="NCBI Taxonomy" id="1306990"/>
    <lineage>
        <taxon>Bacteria</taxon>
        <taxon>Bacillati</taxon>
        <taxon>Actinomycetota</taxon>
        <taxon>Actinomycetes</taxon>
        <taxon>Kitasatosporales</taxon>
        <taxon>Streptomycetaceae</taxon>
        <taxon>Streptomyces</taxon>
    </lineage>
</organism>
<feature type="transmembrane region" description="Helical" evidence="2">
    <location>
        <begin position="302"/>
        <end position="321"/>
    </location>
</feature>
<name>A0ABW6MG26_9ACTN</name>
<evidence type="ECO:0000256" key="2">
    <source>
        <dbReference type="SAM" id="Phobius"/>
    </source>
</evidence>
<keyword evidence="2" id="KW-0472">Membrane</keyword>
<dbReference type="InterPro" id="IPR036259">
    <property type="entry name" value="MFS_trans_sf"/>
</dbReference>
<evidence type="ECO:0000313" key="3">
    <source>
        <dbReference type="EMBL" id="MFE9605118.1"/>
    </source>
</evidence>
<feature type="transmembrane region" description="Helical" evidence="2">
    <location>
        <begin position="210"/>
        <end position="229"/>
    </location>
</feature>
<feature type="transmembrane region" description="Helical" evidence="2">
    <location>
        <begin position="365"/>
        <end position="386"/>
    </location>
</feature>
<protein>
    <submittedName>
        <fullName evidence="3">MFS transporter</fullName>
    </submittedName>
</protein>
<dbReference type="RefSeq" id="WP_388113943.1">
    <property type="nucleotide sequence ID" value="NZ_JBIAHM010000018.1"/>
</dbReference>
<reference evidence="3 4" key="1">
    <citation type="submission" date="2024-10" db="EMBL/GenBank/DDBJ databases">
        <title>The Natural Products Discovery Center: Release of the First 8490 Sequenced Strains for Exploring Actinobacteria Biosynthetic Diversity.</title>
        <authorList>
            <person name="Kalkreuter E."/>
            <person name="Kautsar S.A."/>
            <person name="Yang D."/>
            <person name="Bader C.D."/>
            <person name="Teijaro C.N."/>
            <person name="Fluegel L."/>
            <person name="Davis C.M."/>
            <person name="Simpson J.R."/>
            <person name="Lauterbach L."/>
            <person name="Steele A.D."/>
            <person name="Gui C."/>
            <person name="Meng S."/>
            <person name="Li G."/>
            <person name="Viehrig K."/>
            <person name="Ye F."/>
            <person name="Su P."/>
            <person name="Kiefer A.F."/>
            <person name="Nichols A."/>
            <person name="Cepeda A.J."/>
            <person name="Yan W."/>
            <person name="Fan B."/>
            <person name="Jiang Y."/>
            <person name="Adhikari A."/>
            <person name="Zheng C.-J."/>
            <person name="Schuster L."/>
            <person name="Cowan T.M."/>
            <person name="Smanski M.J."/>
            <person name="Chevrette M.G."/>
            <person name="De Carvalho L.P.S."/>
            <person name="Shen B."/>
        </authorList>
    </citation>
    <scope>NUCLEOTIDE SEQUENCE [LARGE SCALE GENOMIC DNA]</scope>
    <source>
        <strain evidence="3 4">NPDC006488</strain>
    </source>
</reference>
<dbReference type="Proteomes" id="UP001601303">
    <property type="component" value="Unassembled WGS sequence"/>
</dbReference>
<feature type="transmembrane region" description="Helical" evidence="2">
    <location>
        <begin position="75"/>
        <end position="94"/>
    </location>
</feature>
<dbReference type="Pfam" id="PF07690">
    <property type="entry name" value="MFS_1"/>
    <property type="match status" value="1"/>
</dbReference>